<dbReference type="AlphaFoldDB" id="J0LAR4"/>
<keyword evidence="1" id="KW-0472">Membrane</keyword>
<reference evidence="3" key="1">
    <citation type="journal article" date="2012" name="Science">
        <title>The Paleozoic origin of enzymatic lignin decomposition reconstructed from 31 fungal genomes.</title>
        <authorList>
            <person name="Floudas D."/>
            <person name="Binder M."/>
            <person name="Riley R."/>
            <person name="Barry K."/>
            <person name="Blanchette R.A."/>
            <person name="Henrissat B."/>
            <person name="Martinez A.T."/>
            <person name="Otillar R."/>
            <person name="Spatafora J.W."/>
            <person name="Yadav J.S."/>
            <person name="Aerts A."/>
            <person name="Benoit I."/>
            <person name="Boyd A."/>
            <person name="Carlson A."/>
            <person name="Copeland A."/>
            <person name="Coutinho P.M."/>
            <person name="de Vries R.P."/>
            <person name="Ferreira P."/>
            <person name="Findley K."/>
            <person name="Foster B."/>
            <person name="Gaskell J."/>
            <person name="Glotzer D."/>
            <person name="Gorecki P."/>
            <person name="Heitman J."/>
            <person name="Hesse C."/>
            <person name="Hori C."/>
            <person name="Igarashi K."/>
            <person name="Jurgens J.A."/>
            <person name="Kallen N."/>
            <person name="Kersten P."/>
            <person name="Kohler A."/>
            <person name="Kuees U."/>
            <person name="Kumar T.K.A."/>
            <person name="Kuo A."/>
            <person name="LaButti K."/>
            <person name="Larrondo L.F."/>
            <person name="Lindquist E."/>
            <person name="Ling A."/>
            <person name="Lombard V."/>
            <person name="Lucas S."/>
            <person name="Lundell T."/>
            <person name="Martin R."/>
            <person name="McLaughlin D.J."/>
            <person name="Morgenstern I."/>
            <person name="Morin E."/>
            <person name="Murat C."/>
            <person name="Nagy L.G."/>
            <person name="Nolan M."/>
            <person name="Ohm R.A."/>
            <person name="Patyshakuliyeva A."/>
            <person name="Rokas A."/>
            <person name="Ruiz-Duenas F.J."/>
            <person name="Sabat G."/>
            <person name="Salamov A."/>
            <person name="Samejima M."/>
            <person name="Schmutz J."/>
            <person name="Slot J.C."/>
            <person name="St John F."/>
            <person name="Stenlid J."/>
            <person name="Sun H."/>
            <person name="Sun S."/>
            <person name="Syed K."/>
            <person name="Tsang A."/>
            <person name="Wiebenga A."/>
            <person name="Young D."/>
            <person name="Pisabarro A."/>
            <person name="Eastwood D.C."/>
            <person name="Martin F."/>
            <person name="Cullen D."/>
            <person name="Grigoriev I.V."/>
            <person name="Hibbett D.S."/>
        </authorList>
    </citation>
    <scope>NUCLEOTIDE SEQUENCE [LARGE SCALE GENOMIC DNA]</scope>
    <source>
        <strain evidence="3">TFB10046</strain>
    </source>
</reference>
<keyword evidence="3" id="KW-1185">Reference proteome</keyword>
<dbReference type="Proteomes" id="UP000006514">
    <property type="component" value="Unassembled WGS sequence"/>
</dbReference>
<evidence type="ECO:0000256" key="1">
    <source>
        <dbReference type="SAM" id="Phobius"/>
    </source>
</evidence>
<name>J0LAR4_AURST</name>
<evidence type="ECO:0000313" key="3">
    <source>
        <dbReference type="Proteomes" id="UP000006514"/>
    </source>
</evidence>
<organism evidence="2 3">
    <name type="scientific">Auricularia subglabra (strain TFB-10046 / SS5)</name>
    <name type="common">White-rot fungus</name>
    <name type="synonym">Auricularia delicata (strain TFB10046)</name>
    <dbReference type="NCBI Taxonomy" id="717982"/>
    <lineage>
        <taxon>Eukaryota</taxon>
        <taxon>Fungi</taxon>
        <taxon>Dikarya</taxon>
        <taxon>Basidiomycota</taxon>
        <taxon>Agaricomycotina</taxon>
        <taxon>Agaricomycetes</taxon>
        <taxon>Auriculariales</taxon>
        <taxon>Auriculariaceae</taxon>
        <taxon>Auricularia</taxon>
    </lineage>
</organism>
<keyword evidence="1" id="KW-1133">Transmembrane helix</keyword>
<sequence length="413" mass="45397">MDLVTLLVIPGTKALLSLAAHIVLYTLKAFQAWVFPDLPTTLRSLTVLVALLLGLSYSGGRLRARRLWASIVGLYDYSLLPIVFVWNSVTATLRGGLAYVIAYTLLALLLVQGATVYFDLFVQTACQMQGVSYLPGFRCEARDNTATQWIQTARRHSPPRCSPFAEWSSKPSPRLTHSLAISRDIVSNASSWPLFASSTENELPFRDLALELHDTLTGLRGLLGMTNNVVSVTDRTIAEWAPRVRGSGFRRALCFAVAVIHSCSEPALTTRLHKSMLQSLLLMREGLAKATSAAREQLEALLSVHNLLSRAWETALIEEFTAERSSWHPFTANTNASRADAARAVRFHCNNLRCTMQIAMDATRELLGTLNALDASADAPAAELAELRIALGGVVDRRDAVQEAYATLQQLFI</sequence>
<dbReference type="InParanoid" id="J0LAR4"/>
<feature type="transmembrane region" description="Helical" evidence="1">
    <location>
        <begin position="98"/>
        <end position="118"/>
    </location>
</feature>
<accession>J0LAR4</accession>
<proteinExistence type="predicted"/>
<feature type="transmembrane region" description="Helical" evidence="1">
    <location>
        <begin position="67"/>
        <end position="86"/>
    </location>
</feature>
<dbReference type="KEGG" id="adl:AURDEDRAFT_177409"/>
<gene>
    <name evidence="2" type="ORF">AURDEDRAFT_177409</name>
</gene>
<protein>
    <submittedName>
        <fullName evidence="2">Uncharacterized protein</fullName>
    </submittedName>
</protein>
<dbReference type="EMBL" id="JH688198">
    <property type="protein sequence ID" value="EJD33503.1"/>
    <property type="molecule type" value="Genomic_DNA"/>
</dbReference>
<evidence type="ECO:0000313" key="2">
    <source>
        <dbReference type="EMBL" id="EJD33503.1"/>
    </source>
</evidence>
<keyword evidence="1" id="KW-0812">Transmembrane</keyword>
<feature type="transmembrane region" description="Helical" evidence="1">
    <location>
        <begin position="43"/>
        <end position="60"/>
    </location>
</feature>